<keyword evidence="3" id="KW-1185">Reference proteome</keyword>
<evidence type="ECO:0000256" key="1">
    <source>
        <dbReference type="SAM" id="Phobius"/>
    </source>
</evidence>
<keyword evidence="1" id="KW-1133">Transmembrane helix</keyword>
<organism evidence="2 3">
    <name type="scientific">Winogradskyella pulchriflava</name>
    <dbReference type="NCBI Taxonomy" id="1110688"/>
    <lineage>
        <taxon>Bacteria</taxon>
        <taxon>Pseudomonadati</taxon>
        <taxon>Bacteroidota</taxon>
        <taxon>Flavobacteriia</taxon>
        <taxon>Flavobacteriales</taxon>
        <taxon>Flavobacteriaceae</taxon>
        <taxon>Winogradskyella</taxon>
    </lineage>
</organism>
<name>A0ABV6QD85_9FLAO</name>
<keyword evidence="1" id="KW-0472">Membrane</keyword>
<dbReference type="EMBL" id="JBHLTQ010000015">
    <property type="protein sequence ID" value="MFC0605847.1"/>
    <property type="molecule type" value="Genomic_DNA"/>
</dbReference>
<comment type="caution">
    <text evidence="2">The sequence shown here is derived from an EMBL/GenBank/DDBJ whole genome shotgun (WGS) entry which is preliminary data.</text>
</comment>
<reference evidence="2 3" key="1">
    <citation type="submission" date="2024-09" db="EMBL/GenBank/DDBJ databases">
        <authorList>
            <person name="Sun Q."/>
            <person name="Mori K."/>
        </authorList>
    </citation>
    <scope>NUCLEOTIDE SEQUENCE [LARGE SCALE GENOMIC DNA]</scope>
    <source>
        <strain evidence="2 3">NCAIM B.02481</strain>
    </source>
</reference>
<accession>A0ABV6QD85</accession>
<evidence type="ECO:0000313" key="3">
    <source>
        <dbReference type="Proteomes" id="UP001589832"/>
    </source>
</evidence>
<evidence type="ECO:0000313" key="2">
    <source>
        <dbReference type="EMBL" id="MFC0605847.1"/>
    </source>
</evidence>
<protein>
    <submittedName>
        <fullName evidence="2">Uncharacterized protein</fullName>
    </submittedName>
</protein>
<feature type="transmembrane region" description="Helical" evidence="1">
    <location>
        <begin position="22"/>
        <end position="55"/>
    </location>
</feature>
<dbReference type="RefSeq" id="WP_386065213.1">
    <property type="nucleotide sequence ID" value="NZ_JBHLTQ010000015.1"/>
</dbReference>
<gene>
    <name evidence="2" type="ORF">ACFFGA_14895</name>
</gene>
<proteinExistence type="predicted"/>
<dbReference type="Proteomes" id="UP001589832">
    <property type="component" value="Unassembled WGS sequence"/>
</dbReference>
<sequence>MLRQINIQLIDRIKKPSEGNRFLNGIMSVLMIILYPIILVIGIIIMVFVGIFAFFQNLFSKPDTELELETQSSDIEQWNILTNFSGINIYQKYISEIRFGPAYLNLKSEPKIEFLKNKLFGDWFFTYSNGILLQQWNSTEKPNTNLIFIGIDNIEVQVLEKNIPSVNWKIVETKNKTLELNCDTGKEVLTYKIEIKNVG</sequence>
<keyword evidence="1" id="KW-0812">Transmembrane</keyword>